<organism evidence="2">
    <name type="scientific">Leptolyngbya sp. NK1-12</name>
    <dbReference type="NCBI Taxonomy" id="2547451"/>
    <lineage>
        <taxon>Bacteria</taxon>
        <taxon>Bacillati</taxon>
        <taxon>Cyanobacteriota</taxon>
        <taxon>Cyanophyceae</taxon>
        <taxon>Leptolyngbyales</taxon>
        <taxon>Leptolyngbyaceae</taxon>
        <taxon>Leptolyngbya group</taxon>
        <taxon>Leptolyngbya</taxon>
    </lineage>
</organism>
<dbReference type="RefSeq" id="WP_316435222.1">
    <property type="nucleotide sequence ID" value="NZ_CP053586.1"/>
</dbReference>
<dbReference type="InterPro" id="IPR011033">
    <property type="entry name" value="PRC_barrel-like_sf"/>
</dbReference>
<protein>
    <submittedName>
        <fullName evidence="2">PRC-barrel domain-containing protein</fullName>
    </submittedName>
</protein>
<dbReference type="Pfam" id="PF05239">
    <property type="entry name" value="PRC"/>
    <property type="match status" value="1"/>
</dbReference>
<feature type="domain" description="PRC-barrel" evidence="1">
    <location>
        <begin position="37"/>
        <end position="97"/>
    </location>
</feature>
<gene>
    <name evidence="2" type="ORF">HJG54_12150</name>
</gene>
<dbReference type="AlphaFoldDB" id="A0AA96WBY5"/>
<dbReference type="Gene3D" id="3.90.50.10">
    <property type="entry name" value="Photosynthetic Reaction Center, subunit H, domain 2"/>
    <property type="match status" value="1"/>
</dbReference>
<dbReference type="GO" id="GO:0019684">
    <property type="term" value="P:photosynthesis, light reaction"/>
    <property type="evidence" value="ECO:0007669"/>
    <property type="project" value="InterPro"/>
</dbReference>
<sequence>MALKTIDEYDLNSNRQPGSYRISGFGVYSDLVAGMLASKTEEKIGTVANALVDDMGQIQYIVVDLGTNPSGREVLLSADRARIDQDQRRVYATGLSKEQAEQLPAYNSQMQY</sequence>
<reference evidence="2" key="1">
    <citation type="submission" date="2020-05" db="EMBL/GenBank/DDBJ databases">
        <authorList>
            <person name="Zhu T."/>
            <person name="Keshari N."/>
            <person name="Lu X."/>
        </authorList>
    </citation>
    <scope>NUCLEOTIDE SEQUENCE</scope>
    <source>
        <strain evidence="2">NK1-12</strain>
    </source>
</reference>
<dbReference type="InterPro" id="IPR027275">
    <property type="entry name" value="PRC-brl_dom"/>
</dbReference>
<proteinExistence type="predicted"/>
<evidence type="ECO:0000313" key="2">
    <source>
        <dbReference type="EMBL" id="WNZ23527.1"/>
    </source>
</evidence>
<dbReference type="EMBL" id="CP053586">
    <property type="protein sequence ID" value="WNZ23527.1"/>
    <property type="molecule type" value="Genomic_DNA"/>
</dbReference>
<accession>A0AA96WBY5</accession>
<evidence type="ECO:0000259" key="1">
    <source>
        <dbReference type="Pfam" id="PF05239"/>
    </source>
</evidence>
<name>A0AA96WBY5_9CYAN</name>
<dbReference type="InterPro" id="IPR014747">
    <property type="entry name" value="Bac_photo_RC_H_C"/>
</dbReference>
<dbReference type="SUPFAM" id="SSF50346">
    <property type="entry name" value="PRC-barrel domain"/>
    <property type="match status" value="1"/>
</dbReference>
<dbReference type="GO" id="GO:0030077">
    <property type="term" value="C:plasma membrane light-harvesting complex"/>
    <property type="evidence" value="ECO:0007669"/>
    <property type="project" value="InterPro"/>
</dbReference>